<evidence type="ECO:0000313" key="6">
    <source>
        <dbReference type="EMBL" id="SIN59568.1"/>
    </source>
</evidence>
<dbReference type="OrthoDB" id="7186766at2"/>
<dbReference type="AlphaFoldDB" id="A0A1N6CLW4"/>
<proteinExistence type="inferred from homology"/>
<sequence length="134" mass="15118">MLEGSCLCGSVRYEADCDPGIIIHCHCQTCRKAHSAAFSSVMPIAPEAFRWTAGKDVLNRFESSPGKHRYFCTKCGSQLIAERKAANMVLLRMGCMDTEITRKPDAHIWRSDAAPWFDPDHEIRQLPEGYEARD</sequence>
<dbReference type="RefSeq" id="WP_074203218.1">
    <property type="nucleotide sequence ID" value="NZ_FSQW01000001.1"/>
</dbReference>
<evidence type="ECO:0000256" key="2">
    <source>
        <dbReference type="ARBA" id="ARBA00022723"/>
    </source>
</evidence>
<protein>
    <submittedName>
        <fullName evidence="6">Uncharacterized conserved protein</fullName>
    </submittedName>
</protein>
<dbReference type="InterPro" id="IPR006913">
    <property type="entry name" value="CENP-V/GFA"/>
</dbReference>
<accession>A0A1N6CLW4</accession>
<dbReference type="Gene3D" id="3.90.1590.10">
    <property type="entry name" value="glutathione-dependent formaldehyde- activating enzyme (gfa)"/>
    <property type="match status" value="1"/>
</dbReference>
<dbReference type="EMBL" id="FSQW01000001">
    <property type="protein sequence ID" value="SIN59568.1"/>
    <property type="molecule type" value="Genomic_DNA"/>
</dbReference>
<dbReference type="Pfam" id="PF04828">
    <property type="entry name" value="GFA"/>
    <property type="match status" value="1"/>
</dbReference>
<keyword evidence="3" id="KW-0862">Zinc</keyword>
<keyword evidence="2" id="KW-0479">Metal-binding</keyword>
<keyword evidence="7" id="KW-1185">Reference proteome</keyword>
<evidence type="ECO:0000313" key="7">
    <source>
        <dbReference type="Proteomes" id="UP000185192"/>
    </source>
</evidence>
<dbReference type="PANTHER" id="PTHR33337">
    <property type="entry name" value="GFA DOMAIN-CONTAINING PROTEIN"/>
    <property type="match status" value="1"/>
</dbReference>
<evidence type="ECO:0000259" key="5">
    <source>
        <dbReference type="PROSITE" id="PS51891"/>
    </source>
</evidence>
<comment type="similarity">
    <text evidence="1">Belongs to the Gfa family.</text>
</comment>
<dbReference type="GO" id="GO:0046872">
    <property type="term" value="F:metal ion binding"/>
    <property type="evidence" value="ECO:0007669"/>
    <property type="project" value="UniProtKB-KW"/>
</dbReference>
<name>A0A1N6CLW4_9SPHN</name>
<dbReference type="SUPFAM" id="SSF51316">
    <property type="entry name" value="Mss4-like"/>
    <property type="match status" value="1"/>
</dbReference>
<dbReference type="InterPro" id="IPR011057">
    <property type="entry name" value="Mss4-like_sf"/>
</dbReference>
<dbReference type="PANTHER" id="PTHR33337:SF40">
    <property type="entry name" value="CENP-V_GFA DOMAIN-CONTAINING PROTEIN-RELATED"/>
    <property type="match status" value="1"/>
</dbReference>
<dbReference type="STRING" id="1123272.SAMN02745824_0096"/>
<organism evidence="6 7">
    <name type="scientific">Parasphingorhabdus marina DSM 22363</name>
    <dbReference type="NCBI Taxonomy" id="1123272"/>
    <lineage>
        <taxon>Bacteria</taxon>
        <taxon>Pseudomonadati</taxon>
        <taxon>Pseudomonadota</taxon>
        <taxon>Alphaproteobacteria</taxon>
        <taxon>Sphingomonadales</taxon>
        <taxon>Sphingomonadaceae</taxon>
        <taxon>Parasphingorhabdus</taxon>
    </lineage>
</organism>
<dbReference type="GO" id="GO:0016846">
    <property type="term" value="F:carbon-sulfur lyase activity"/>
    <property type="evidence" value="ECO:0007669"/>
    <property type="project" value="InterPro"/>
</dbReference>
<dbReference type="PROSITE" id="PS51891">
    <property type="entry name" value="CENP_V_GFA"/>
    <property type="match status" value="1"/>
</dbReference>
<evidence type="ECO:0000256" key="3">
    <source>
        <dbReference type="ARBA" id="ARBA00022833"/>
    </source>
</evidence>
<dbReference type="Proteomes" id="UP000185192">
    <property type="component" value="Unassembled WGS sequence"/>
</dbReference>
<reference evidence="7" key="1">
    <citation type="submission" date="2016-11" db="EMBL/GenBank/DDBJ databases">
        <authorList>
            <person name="Varghese N."/>
            <person name="Submissions S."/>
        </authorList>
    </citation>
    <scope>NUCLEOTIDE SEQUENCE [LARGE SCALE GENOMIC DNA]</scope>
    <source>
        <strain evidence="7">DSM 22363</strain>
    </source>
</reference>
<evidence type="ECO:0000256" key="1">
    <source>
        <dbReference type="ARBA" id="ARBA00005495"/>
    </source>
</evidence>
<evidence type="ECO:0000256" key="4">
    <source>
        <dbReference type="ARBA" id="ARBA00023239"/>
    </source>
</evidence>
<gene>
    <name evidence="6" type="ORF">SAMN02745824_0096</name>
</gene>
<feature type="domain" description="CENP-V/GFA" evidence="5">
    <location>
        <begin position="2"/>
        <end position="117"/>
    </location>
</feature>
<keyword evidence="4" id="KW-0456">Lyase</keyword>